<dbReference type="PANTHER" id="PTHR30383:SF5">
    <property type="entry name" value="SGNH HYDROLASE-TYPE ESTERASE DOMAIN-CONTAINING PROTEIN"/>
    <property type="match status" value="1"/>
</dbReference>
<dbReference type="SUPFAM" id="SSF69318">
    <property type="entry name" value="Integrin alpha N-terminal domain"/>
    <property type="match status" value="1"/>
</dbReference>
<keyword evidence="6" id="KW-1185">Reference proteome</keyword>
<feature type="compositionally biased region" description="Gly residues" evidence="2">
    <location>
        <begin position="512"/>
        <end position="528"/>
    </location>
</feature>
<dbReference type="InterPro" id="IPR036514">
    <property type="entry name" value="SGNH_hydro_sf"/>
</dbReference>
<dbReference type="SUPFAM" id="SSF52266">
    <property type="entry name" value="SGNH hydrolase"/>
    <property type="match status" value="1"/>
</dbReference>
<dbReference type="InterPro" id="IPR013830">
    <property type="entry name" value="SGNH_hydro"/>
</dbReference>
<feature type="signal peptide" evidence="3">
    <location>
        <begin position="1"/>
        <end position="18"/>
    </location>
</feature>
<feature type="chain" id="PRO_5045437885" description="SGNH hydrolase-type esterase domain-containing protein" evidence="3">
    <location>
        <begin position="19"/>
        <end position="790"/>
    </location>
</feature>
<accession>A0ABP9AY46</accession>
<dbReference type="PANTHER" id="PTHR30383">
    <property type="entry name" value="THIOESTERASE 1/PROTEASE 1/LYSOPHOSPHOLIPASE L1"/>
    <property type="match status" value="1"/>
</dbReference>
<comment type="caution">
    <text evidence="5">The sequence shown here is derived from an EMBL/GenBank/DDBJ whole genome shotgun (WGS) entry which is preliminary data.</text>
</comment>
<evidence type="ECO:0000256" key="3">
    <source>
        <dbReference type="SAM" id="SignalP"/>
    </source>
</evidence>
<dbReference type="InterPro" id="IPR013517">
    <property type="entry name" value="FG-GAP"/>
</dbReference>
<dbReference type="Pfam" id="PF13517">
    <property type="entry name" value="FG-GAP_3"/>
    <property type="match status" value="2"/>
</dbReference>
<dbReference type="Proteomes" id="UP001501147">
    <property type="component" value="Unassembled WGS sequence"/>
</dbReference>
<organism evidence="5 6">
    <name type="scientific">Streptomyces sanyensis</name>
    <dbReference type="NCBI Taxonomy" id="568869"/>
    <lineage>
        <taxon>Bacteria</taxon>
        <taxon>Bacillati</taxon>
        <taxon>Actinomycetota</taxon>
        <taxon>Actinomycetes</taxon>
        <taxon>Kitasatosporales</taxon>
        <taxon>Streptomycetaceae</taxon>
        <taxon>Streptomyces</taxon>
    </lineage>
</organism>
<evidence type="ECO:0000256" key="1">
    <source>
        <dbReference type="ARBA" id="ARBA00022729"/>
    </source>
</evidence>
<dbReference type="Pfam" id="PF13472">
    <property type="entry name" value="Lipase_GDSL_2"/>
    <property type="match status" value="1"/>
</dbReference>
<evidence type="ECO:0000313" key="5">
    <source>
        <dbReference type="EMBL" id="GAA4786645.1"/>
    </source>
</evidence>
<evidence type="ECO:0000313" key="6">
    <source>
        <dbReference type="Proteomes" id="UP001501147"/>
    </source>
</evidence>
<evidence type="ECO:0000259" key="4">
    <source>
        <dbReference type="Pfam" id="PF13472"/>
    </source>
</evidence>
<dbReference type="RefSeq" id="WP_345614965.1">
    <property type="nucleotide sequence ID" value="NZ_BAABJV010000012.1"/>
</dbReference>
<dbReference type="Gene3D" id="3.40.50.1110">
    <property type="entry name" value="SGNH hydrolase"/>
    <property type="match status" value="1"/>
</dbReference>
<protein>
    <recommendedName>
        <fullName evidence="4">SGNH hydrolase-type esterase domain-containing protein</fullName>
    </recommendedName>
</protein>
<dbReference type="InterPro" id="IPR051532">
    <property type="entry name" value="Ester_Hydrolysis_Enzymes"/>
</dbReference>
<keyword evidence="1 3" id="KW-0732">Signal</keyword>
<evidence type="ECO:0000256" key="2">
    <source>
        <dbReference type="SAM" id="MobiDB-lite"/>
    </source>
</evidence>
<proteinExistence type="predicted"/>
<gene>
    <name evidence="5" type="ORF">GCM10023329_41870</name>
</gene>
<sequence>MALLASLAVAVAPGPAAAADGGCASFGSSFAPKQIPENGSSLRVGCARDAGDLRSLAGGDSDLVLALDFDPTRRPEQMRGLLMQTARETQADMARGLSLSQALELRAERHSVDYYSERNDVDFDGSVRVVGTSLVMVVPASDVGTAGFWDGLWRKLVVGAAVMGVTALSASLCLLAFNVGAPAAAPVCGAVSGALAGATGELLSATLDGHPIDGTIVGNTIGTAFFGAVGGALLGELLSYVNLEARPLIESVQEKLGEYAAVFTRWRTPLTALQNLFNPDVAQLIIDTVRRLSHGIGTAQAKVLPLGDSITHGVGTPGQSGYRAQLFTALQDDTSSLDFVGSQDSGQLADTDHEGHPGWRIGQIDEIADCTVARYRPNVVTLHIGTNDMRDAATAAVAPARLRALLERLRKRDPDMAVLVATLVPSTSGSVNARVRVYNAQIPRIVAEQRARGQFIRLVDMGAVTTADMSDSLHPNAAGYTKMAAAFHRAVRHVLYSPRLAAPVAGDPAACGGTGTPGTGSPGTGTPGTGTPPEDGWDWQGTITRPVGATRDEVRFADLDGDGRDDYLVVDGQGAAKAWLNVSVGGWKYAGVVSSGVGATRDEVRFADLDGDGRDDYLVVDGQGAAKAWLNVSVGGWKYAGVVSSGVGATRDEVRFADLDGDGRDDYLVVSSGGRVKGWLNQYNGVAGWAYQGEVATGVGATRDQIRFADADGDGRDDYMVVEGLGQTKVWLNRFGPGGGGWKYQGVFASGVGAARDSIEYADIDGDGRDDYLVVRADGVVSCWLNDRWQ</sequence>
<dbReference type="CDD" id="cd01833">
    <property type="entry name" value="XynB_like"/>
    <property type="match status" value="1"/>
</dbReference>
<dbReference type="EMBL" id="BAABJV010000012">
    <property type="protein sequence ID" value="GAA4786645.1"/>
    <property type="molecule type" value="Genomic_DNA"/>
</dbReference>
<dbReference type="InterPro" id="IPR028994">
    <property type="entry name" value="Integrin_alpha_N"/>
</dbReference>
<reference evidence="6" key="1">
    <citation type="journal article" date="2019" name="Int. J. Syst. Evol. Microbiol.">
        <title>The Global Catalogue of Microorganisms (GCM) 10K type strain sequencing project: providing services to taxonomists for standard genome sequencing and annotation.</title>
        <authorList>
            <consortium name="The Broad Institute Genomics Platform"/>
            <consortium name="The Broad Institute Genome Sequencing Center for Infectious Disease"/>
            <person name="Wu L."/>
            <person name="Ma J."/>
        </authorList>
    </citation>
    <scope>NUCLEOTIDE SEQUENCE [LARGE SCALE GENOMIC DNA]</scope>
    <source>
        <strain evidence="6">JCM 18324</strain>
    </source>
</reference>
<name>A0ABP9AY46_9ACTN</name>
<feature type="domain" description="SGNH hydrolase-type esterase" evidence="4">
    <location>
        <begin position="306"/>
        <end position="481"/>
    </location>
</feature>
<feature type="region of interest" description="Disordered" evidence="2">
    <location>
        <begin position="511"/>
        <end position="538"/>
    </location>
</feature>